<dbReference type="InterPro" id="IPR036390">
    <property type="entry name" value="WH_DNA-bd_sf"/>
</dbReference>
<evidence type="ECO:0000313" key="3">
    <source>
        <dbReference type="EMBL" id="BDB99671.1"/>
    </source>
</evidence>
<protein>
    <submittedName>
        <fullName evidence="3">ATPase AAA</fullName>
    </submittedName>
</protein>
<sequence length="322" mass="37670">MGIRRSGKSSLVKVLMRKEEAIWIYIDLRKFEGKNYLNYKDIVQEFEKAINSLPDKLKNLFRGIKGVNISGLEIRFGWDRENKVDMSNVFEKLSEISEKEGKKVIIVFDESQELRKLRGYNLLYPIAYAYDNLKLRFIFTGSEIGMVYKFLKLEDPKSPLYGRAVTEVYINPFSKDMAIEFLKRGFDEVKVKVSDEELEDTYNNLGGIPGWLTYYGFYHIQYKDHKTALEKTILTGVELIREEFKNFLLNRQEAKERYYTIMQVCKQGCRWSEIKRAIEAKEGVRIDDKEVTGLIRNLIDASFLAKEGEIYRPTDALIAKAF</sequence>
<dbReference type="Pfam" id="PF01637">
    <property type="entry name" value="ATPase_2"/>
    <property type="match status" value="1"/>
</dbReference>
<gene>
    <name evidence="3" type="ORF">SACC_26880</name>
</gene>
<dbReference type="InterPro" id="IPR036388">
    <property type="entry name" value="WH-like_DNA-bd_sf"/>
</dbReference>
<accession>A0AAQ4CV40</accession>
<dbReference type="Proteomes" id="UP001319921">
    <property type="component" value="Chromosome"/>
</dbReference>
<reference evidence="3 4" key="1">
    <citation type="journal article" date="2022" name="Microbiol. Resour. Announc.">
        <title>Complete Genome Sequence of the Hyperthermophilic and Acidophilic Archaeon Saccharolobus caldissimus Strain HS-3T.</title>
        <authorList>
            <person name="Sakai H.D."/>
            <person name="Kurosawa N."/>
        </authorList>
    </citation>
    <scope>NUCLEOTIDE SEQUENCE [LARGE SCALE GENOMIC DNA]</scope>
    <source>
        <strain evidence="3 4">JCM32116</strain>
    </source>
</reference>
<dbReference type="SUPFAM" id="SSF52540">
    <property type="entry name" value="P-loop containing nucleoside triphosphate hydrolases"/>
    <property type="match status" value="1"/>
</dbReference>
<dbReference type="KEGG" id="scas:SACC_26880"/>
<dbReference type="InterPro" id="IPR027417">
    <property type="entry name" value="P-loop_NTPase"/>
</dbReference>
<name>A0AAQ4CV40_9CREN</name>
<organism evidence="3 4">
    <name type="scientific">Saccharolobus caldissimus</name>
    <dbReference type="NCBI Taxonomy" id="1702097"/>
    <lineage>
        <taxon>Archaea</taxon>
        <taxon>Thermoproteota</taxon>
        <taxon>Thermoprotei</taxon>
        <taxon>Sulfolobales</taxon>
        <taxon>Sulfolobaceae</taxon>
        <taxon>Saccharolobus</taxon>
    </lineage>
</organism>
<dbReference type="SUPFAM" id="SSF46785">
    <property type="entry name" value="Winged helix' DNA-binding domain"/>
    <property type="match status" value="1"/>
</dbReference>
<evidence type="ECO:0000259" key="1">
    <source>
        <dbReference type="Pfam" id="PF01637"/>
    </source>
</evidence>
<dbReference type="PANTHER" id="PTHR34301:SF8">
    <property type="entry name" value="ATPASE DOMAIN-CONTAINING PROTEIN"/>
    <property type="match status" value="1"/>
</dbReference>
<dbReference type="Gene3D" id="1.10.10.10">
    <property type="entry name" value="Winged helix-like DNA-binding domain superfamily/Winged helix DNA-binding domain"/>
    <property type="match status" value="1"/>
</dbReference>
<feature type="domain" description="ATPase" evidence="1">
    <location>
        <begin position="2"/>
        <end position="212"/>
    </location>
</feature>
<dbReference type="InterPro" id="IPR048907">
    <property type="entry name" value="WHD_MCM_arc"/>
</dbReference>
<evidence type="ECO:0000259" key="2">
    <source>
        <dbReference type="Pfam" id="PF21100"/>
    </source>
</evidence>
<dbReference type="PANTHER" id="PTHR34301">
    <property type="entry name" value="DNA-BINDING PROTEIN-RELATED"/>
    <property type="match status" value="1"/>
</dbReference>
<dbReference type="GO" id="GO:0005524">
    <property type="term" value="F:ATP binding"/>
    <property type="evidence" value="ECO:0007669"/>
    <property type="project" value="InterPro"/>
</dbReference>
<dbReference type="AlphaFoldDB" id="A0AAQ4CV40"/>
<dbReference type="EMBL" id="AP025226">
    <property type="protein sequence ID" value="BDB99671.1"/>
    <property type="molecule type" value="Genomic_DNA"/>
</dbReference>
<proteinExistence type="predicted"/>
<dbReference type="Gene3D" id="3.40.50.300">
    <property type="entry name" value="P-loop containing nucleotide triphosphate hydrolases"/>
    <property type="match status" value="1"/>
</dbReference>
<keyword evidence="4" id="KW-1185">Reference proteome</keyword>
<feature type="domain" description="MCM C-terminal" evidence="2">
    <location>
        <begin position="253"/>
        <end position="313"/>
    </location>
</feature>
<dbReference type="Pfam" id="PF21100">
    <property type="entry name" value="WHD_MCM"/>
    <property type="match status" value="1"/>
</dbReference>
<evidence type="ECO:0000313" key="4">
    <source>
        <dbReference type="Proteomes" id="UP001319921"/>
    </source>
</evidence>
<dbReference type="Gene3D" id="1.10.8.60">
    <property type="match status" value="1"/>
</dbReference>
<dbReference type="InterPro" id="IPR011579">
    <property type="entry name" value="ATPase_dom"/>
</dbReference>